<dbReference type="Pfam" id="PF00534">
    <property type="entry name" value="Glycos_transf_1"/>
    <property type="match status" value="1"/>
</dbReference>
<dbReference type="GO" id="GO:0005789">
    <property type="term" value="C:endoplasmic reticulum membrane"/>
    <property type="evidence" value="ECO:0007669"/>
    <property type="project" value="UniProtKB-SubCell"/>
</dbReference>
<dbReference type="InterPro" id="IPR001296">
    <property type="entry name" value="Glyco_trans_1"/>
</dbReference>
<comment type="similarity">
    <text evidence="12">Belongs to the glycosyltransferase group 1 family. Glycosyltransferase 4 subfamily.</text>
</comment>
<evidence type="ECO:0000256" key="11">
    <source>
        <dbReference type="ARBA" id="ARBA00045065"/>
    </source>
</evidence>
<evidence type="ECO:0000256" key="12">
    <source>
        <dbReference type="RuleBase" id="RU367051"/>
    </source>
</evidence>
<dbReference type="AlphaFoldDB" id="A0A8H5EWT2"/>
<proteinExistence type="inferred from homology"/>
<evidence type="ECO:0000313" key="16">
    <source>
        <dbReference type="Proteomes" id="UP000567179"/>
    </source>
</evidence>
<dbReference type="PANTHER" id="PTHR45919:SF1">
    <property type="entry name" value="GDP-MAN:MAN(3)GLCNAC(2)-PP-DOL ALPHA-1,2-MANNOSYLTRANSFERASE"/>
    <property type="match status" value="1"/>
</dbReference>
<keyword evidence="9" id="KW-1133">Transmembrane helix</keyword>
<evidence type="ECO:0000256" key="5">
    <source>
        <dbReference type="ARBA" id="ARBA00022676"/>
    </source>
</evidence>
<keyword evidence="5 12" id="KW-0328">Glycosyltransferase</keyword>
<comment type="function">
    <text evidence="12">GDP-Man:Man(3)GlcNAc(2)-PP-Dol alpha-1,2-mannosyltransferase that operates in the biosynthetic pathway of dolichol-linked oligosaccharides, the glycan precursors employed in protein asparagine (N)-glycosylation. The assembly of dolichol-linked oligosaccharides begins on the cytosolic side of the endoplasmic reticulum membrane and finishes in its lumen. The sequential addition of sugars to dolichol pyrophosphate produces dolichol-linked oligosaccharides containing fourteen sugars, including two GlcNAcs, nine mannoses and three glucoses. Once assembled, the oligosaccharide is transferred from the lipid to nascent proteins by oligosaccharyltransferases. Catalyzes, on the cytoplasmic face of the endoplasmic reticulum, the addition of the fourth and fifth mannose residues to the dolichol-linked oligosaccharide chain, to produce Man(5)GlcNAc(2)-PP-dolichol core oligosaccharide.</text>
</comment>
<evidence type="ECO:0000256" key="2">
    <source>
        <dbReference type="ARBA" id="ARBA00004922"/>
    </source>
</evidence>
<evidence type="ECO:0000256" key="6">
    <source>
        <dbReference type="ARBA" id="ARBA00022679"/>
    </source>
</evidence>
<evidence type="ECO:0000259" key="13">
    <source>
        <dbReference type="Pfam" id="PF00534"/>
    </source>
</evidence>
<gene>
    <name evidence="15" type="ORF">D9619_007251</name>
</gene>
<dbReference type="Proteomes" id="UP000567179">
    <property type="component" value="Unassembled WGS sequence"/>
</dbReference>
<dbReference type="EMBL" id="JAACJJ010000043">
    <property type="protein sequence ID" value="KAF5315224.1"/>
    <property type="molecule type" value="Genomic_DNA"/>
</dbReference>
<evidence type="ECO:0000313" key="15">
    <source>
        <dbReference type="EMBL" id="KAF5315224.1"/>
    </source>
</evidence>
<dbReference type="Gene3D" id="3.40.50.2000">
    <property type="entry name" value="Glycogen Phosphorylase B"/>
    <property type="match status" value="1"/>
</dbReference>
<evidence type="ECO:0000256" key="7">
    <source>
        <dbReference type="ARBA" id="ARBA00022692"/>
    </source>
</evidence>
<comment type="catalytic activity">
    <reaction evidence="11 12">
        <text>an alpha-D-Man-(1-&gt;3)-[alpha-D-Man-(1-&gt;6)]-beta-D-Man-(1-&gt;4)-beta-D-GlcNAc-(1-&gt;4)-alpha-D-GlcNAc-diphospho-di-trans,poly-cis-dolichol + 2 GDP-alpha-D-mannose = an alpha-D-Man-(1-&gt;2)-alpha-D-Man-(1-&gt;2)-alpha-D-Man-(1-&gt;3)-[alpha-D-Man-(1-&gt;6)]-beta-D-Man-(1-&gt;4)-beta-D-GlcNAc-(1-&gt;4)-alpha-D-GlcNAc-diphospho-di-trans,poly-cis-dolichol + 2 GDP + 2 H(+)</text>
        <dbReference type="Rhea" id="RHEA:29523"/>
        <dbReference type="Rhea" id="RHEA-COMP:19515"/>
        <dbReference type="Rhea" id="RHEA-COMP:19516"/>
        <dbReference type="ChEBI" id="CHEBI:15378"/>
        <dbReference type="ChEBI" id="CHEBI:57527"/>
        <dbReference type="ChEBI" id="CHEBI:58189"/>
        <dbReference type="ChEBI" id="CHEBI:132511"/>
        <dbReference type="ChEBI" id="CHEBI:132515"/>
        <dbReference type="EC" id="2.4.1.131"/>
    </reaction>
    <physiologicalReaction direction="left-to-right" evidence="11 12">
        <dbReference type="Rhea" id="RHEA:29524"/>
    </physiologicalReaction>
</comment>
<keyword evidence="8 12" id="KW-0256">Endoplasmic reticulum</keyword>
<protein>
    <recommendedName>
        <fullName evidence="4 12">GDP-Man:Man(3)GlcNAc(2)-PP-Dol alpha-1,2-mannosyltransferase</fullName>
        <ecNumber evidence="3 12">2.4.1.131</ecNumber>
    </recommendedName>
</protein>
<comment type="subcellular location">
    <subcellularLocation>
        <location evidence="1">Endoplasmic reticulum membrane</location>
        <topology evidence="1">Single-pass membrane protein</topology>
    </subcellularLocation>
</comment>
<feature type="domain" description="Glycosyl transferase family 1" evidence="13">
    <location>
        <begin position="226"/>
        <end position="403"/>
    </location>
</feature>
<keyword evidence="16" id="KW-1185">Reference proteome</keyword>
<dbReference type="EC" id="2.4.1.131" evidence="3 12"/>
<evidence type="ECO:0000256" key="1">
    <source>
        <dbReference type="ARBA" id="ARBA00004389"/>
    </source>
</evidence>
<name>A0A8H5EWT2_9AGAR</name>
<feature type="domain" description="ALG11 mannosyltransferase N-terminal" evidence="14">
    <location>
        <begin position="2"/>
        <end position="181"/>
    </location>
</feature>
<reference evidence="15 16" key="1">
    <citation type="journal article" date="2020" name="ISME J.">
        <title>Uncovering the hidden diversity of litter-decomposition mechanisms in mushroom-forming fungi.</title>
        <authorList>
            <person name="Floudas D."/>
            <person name="Bentzer J."/>
            <person name="Ahren D."/>
            <person name="Johansson T."/>
            <person name="Persson P."/>
            <person name="Tunlid A."/>
        </authorList>
    </citation>
    <scope>NUCLEOTIDE SEQUENCE [LARGE SCALE GENOMIC DNA]</scope>
    <source>
        <strain evidence="15 16">CBS 101986</strain>
    </source>
</reference>
<keyword evidence="10" id="KW-0472">Membrane</keyword>
<sequence length="431" mass="49264">MQRTEPDVISVVYSGDIDATKEDIIAKVKARFDITLNPKLLHFVFLQSRYLVEDSSWPRFTLLGQSLGSMYLAWEAMVNLVPDLYVDTMGYAFTFHVVAQLARIPIGAYVHYPTISVDMLARVKSRKSWHTNAGAISSSVVLSNLKLVYYRFFMYHYAFVLRNADFLMVNSSWTQNHVNSILQHSDPLLDAFHMLPWLLPIQMLKSRNAPNTARIVYPPCDTREMAEFPLTPRERVILSVAQFRPEKDHKAQLRAFHQLLQSHPEYSLSGTESIKLALVGGSRNDGDAHRVQELRNLAQELEIEPQVEFILNAPYPEVLDWLSRSSIGLSTMVDEHFGINVVEFMAAGVIPVAHKSGGPLKDIIVPFNGEKTGFHAETSEEFADALHTALQLSTEEETAIRWRARAWAVQRFSEEEFERGWNESGWRRWLK</sequence>
<dbReference type="Pfam" id="PF15924">
    <property type="entry name" value="ALG11_N"/>
    <property type="match status" value="1"/>
</dbReference>
<evidence type="ECO:0000256" key="9">
    <source>
        <dbReference type="ARBA" id="ARBA00022989"/>
    </source>
</evidence>
<dbReference type="CDD" id="cd03806">
    <property type="entry name" value="GT4_ALG11-like"/>
    <property type="match status" value="1"/>
</dbReference>
<keyword evidence="6 12" id="KW-0808">Transferase</keyword>
<evidence type="ECO:0000259" key="14">
    <source>
        <dbReference type="Pfam" id="PF15924"/>
    </source>
</evidence>
<accession>A0A8H5EWT2</accession>
<dbReference type="InterPro" id="IPR038013">
    <property type="entry name" value="ALG11"/>
</dbReference>
<evidence type="ECO:0000256" key="4">
    <source>
        <dbReference type="ARBA" id="ARBA00022018"/>
    </source>
</evidence>
<dbReference type="SUPFAM" id="SSF53756">
    <property type="entry name" value="UDP-Glycosyltransferase/glycogen phosphorylase"/>
    <property type="match status" value="1"/>
</dbReference>
<keyword evidence="7" id="KW-0812">Transmembrane</keyword>
<dbReference type="GO" id="GO:0006487">
    <property type="term" value="P:protein N-linked glycosylation"/>
    <property type="evidence" value="ECO:0007669"/>
    <property type="project" value="TreeGrafter"/>
</dbReference>
<dbReference type="PANTHER" id="PTHR45919">
    <property type="entry name" value="GDP-MAN:MAN(3)GLCNAC(2)-PP-DOL ALPHA-1,2-MANNOSYLTRANSFERASE"/>
    <property type="match status" value="1"/>
</dbReference>
<dbReference type="InterPro" id="IPR031814">
    <property type="entry name" value="ALG11_N"/>
</dbReference>
<dbReference type="UniPathway" id="UPA00378"/>
<evidence type="ECO:0000256" key="8">
    <source>
        <dbReference type="ARBA" id="ARBA00022824"/>
    </source>
</evidence>
<organism evidence="15 16">
    <name type="scientific">Psilocybe cf. subviscida</name>
    <dbReference type="NCBI Taxonomy" id="2480587"/>
    <lineage>
        <taxon>Eukaryota</taxon>
        <taxon>Fungi</taxon>
        <taxon>Dikarya</taxon>
        <taxon>Basidiomycota</taxon>
        <taxon>Agaricomycotina</taxon>
        <taxon>Agaricomycetes</taxon>
        <taxon>Agaricomycetidae</taxon>
        <taxon>Agaricales</taxon>
        <taxon>Agaricineae</taxon>
        <taxon>Strophariaceae</taxon>
        <taxon>Psilocybe</taxon>
    </lineage>
</organism>
<evidence type="ECO:0000256" key="10">
    <source>
        <dbReference type="ARBA" id="ARBA00023136"/>
    </source>
</evidence>
<evidence type="ECO:0000256" key="3">
    <source>
        <dbReference type="ARBA" id="ARBA00012645"/>
    </source>
</evidence>
<dbReference type="GO" id="GO:0004377">
    <property type="term" value="F:GDP-Man:Man(3)GlcNAc(2)-PP-Dol alpha-1,2-mannosyltransferase activity"/>
    <property type="evidence" value="ECO:0007669"/>
    <property type="project" value="UniProtKB-UniRule"/>
</dbReference>
<comment type="caution">
    <text evidence="15">The sequence shown here is derived from an EMBL/GenBank/DDBJ whole genome shotgun (WGS) entry which is preliminary data.</text>
</comment>
<dbReference type="OrthoDB" id="2276068at2759"/>
<comment type="pathway">
    <text evidence="2 12">Protein modification; protein glycosylation.</text>
</comment>